<dbReference type="Proteomes" id="UP001163324">
    <property type="component" value="Chromosome 6"/>
</dbReference>
<organism evidence="1 2">
    <name type="scientific">Trichothecium roseum</name>
    <dbReference type="NCBI Taxonomy" id="47278"/>
    <lineage>
        <taxon>Eukaryota</taxon>
        <taxon>Fungi</taxon>
        <taxon>Dikarya</taxon>
        <taxon>Ascomycota</taxon>
        <taxon>Pezizomycotina</taxon>
        <taxon>Sordariomycetes</taxon>
        <taxon>Hypocreomycetidae</taxon>
        <taxon>Hypocreales</taxon>
        <taxon>Hypocreales incertae sedis</taxon>
        <taxon>Trichothecium</taxon>
    </lineage>
</organism>
<evidence type="ECO:0000313" key="1">
    <source>
        <dbReference type="EMBL" id="KAI9898199.1"/>
    </source>
</evidence>
<evidence type="ECO:0000313" key="2">
    <source>
        <dbReference type="Proteomes" id="UP001163324"/>
    </source>
</evidence>
<reference evidence="1" key="1">
    <citation type="submission" date="2022-10" db="EMBL/GenBank/DDBJ databases">
        <title>Complete Genome of Trichothecium roseum strain YXFP-22015, a Plant Pathogen Isolated from Citrus.</title>
        <authorList>
            <person name="Wang Y."/>
            <person name="Zhu L."/>
        </authorList>
    </citation>
    <scope>NUCLEOTIDE SEQUENCE</scope>
    <source>
        <strain evidence="1">YXFP-22015</strain>
    </source>
</reference>
<dbReference type="EMBL" id="CM047945">
    <property type="protein sequence ID" value="KAI9898199.1"/>
    <property type="molecule type" value="Genomic_DNA"/>
</dbReference>
<name>A0ACC0UVU4_9HYPO</name>
<gene>
    <name evidence="1" type="ORF">N3K66_006559</name>
</gene>
<sequence length="557" mass="60774">MSRLPGQTASVCRACLQATRRRRKAQRPGPAYHYYYNYYNYSTKPGAGATHVAGSSPAGARNTNQPADNKRGPSAGSSPPPPPPKQDAESEVKGAMTRRLEEATEETLLTGGRAGRRAVEDAGFSEELKDRLLDKIAGAEFRREHAGAFSAAEINPAAGEGTRGLAASEAWTGEERQADAVLRMLDDARRPLRPGARGKFAVPEPVDMRIRREPALTGGQRIARAREKAASYADGGGGGGTVDKEKEERRAMFRERFTPGAMMPNSISGLEALANERIENAISRGQFRDIPRGPGAGVGGDDSGRAGNPFIDTTEYIMNKMIQRQDMRPPWIEKQQEVRAAIGTFRARLRSDWRRHAARMIAAEGGSLEGQMARAEGYARAEVLYNPSSSSPPSTLSPSSTTTAQDSAVTETTQQQQKQEKEDKGDKDEEEYTPPRPYRDPAWEQAEHAYMSLSVDGVNALTRSYNLMAPELAKKPYFSLRRELDACYAETAPLLAAEIRHRAARPPPPSRAGPAAVAPGGGVLENLRFGESAVVDEVPTKAYGFKELWRDLFKKNS</sequence>
<keyword evidence="2" id="KW-1185">Reference proteome</keyword>
<protein>
    <submittedName>
        <fullName evidence="1">Uncharacterized protein</fullName>
    </submittedName>
</protein>
<proteinExistence type="predicted"/>
<accession>A0ACC0UVU4</accession>
<comment type="caution">
    <text evidence="1">The sequence shown here is derived from an EMBL/GenBank/DDBJ whole genome shotgun (WGS) entry which is preliminary data.</text>
</comment>